<comment type="caution">
    <text evidence="1">The sequence shown here is derived from an EMBL/GenBank/DDBJ whole genome shotgun (WGS) entry which is preliminary data.</text>
</comment>
<reference evidence="1" key="1">
    <citation type="submission" date="2021-04" db="EMBL/GenBank/DDBJ databases">
        <authorList>
            <consortium name="Molecular Ecology Group"/>
        </authorList>
    </citation>
    <scope>NUCLEOTIDE SEQUENCE</scope>
</reference>
<dbReference type="Gene3D" id="2.30.30.770">
    <property type="match status" value="1"/>
</dbReference>
<name>A0A8S4A035_9EUPU</name>
<dbReference type="Proteomes" id="UP000678393">
    <property type="component" value="Unassembled WGS sequence"/>
</dbReference>
<dbReference type="OrthoDB" id="2365484at2759"/>
<accession>A0A8S4A035</accession>
<keyword evidence="2" id="KW-1185">Reference proteome</keyword>
<evidence type="ECO:0000313" key="1">
    <source>
        <dbReference type="EMBL" id="CAG5135173.1"/>
    </source>
</evidence>
<proteinExistence type="predicted"/>
<evidence type="ECO:0000313" key="2">
    <source>
        <dbReference type="Proteomes" id="UP000678393"/>
    </source>
</evidence>
<dbReference type="EMBL" id="CAJHNH020007981">
    <property type="protein sequence ID" value="CAG5135173.1"/>
    <property type="molecule type" value="Genomic_DNA"/>
</dbReference>
<organism evidence="1 2">
    <name type="scientific">Candidula unifasciata</name>
    <dbReference type="NCBI Taxonomy" id="100452"/>
    <lineage>
        <taxon>Eukaryota</taxon>
        <taxon>Metazoa</taxon>
        <taxon>Spiralia</taxon>
        <taxon>Lophotrochozoa</taxon>
        <taxon>Mollusca</taxon>
        <taxon>Gastropoda</taxon>
        <taxon>Heterobranchia</taxon>
        <taxon>Euthyneura</taxon>
        <taxon>Panpulmonata</taxon>
        <taxon>Eupulmonata</taxon>
        <taxon>Stylommatophora</taxon>
        <taxon>Helicina</taxon>
        <taxon>Helicoidea</taxon>
        <taxon>Geomitridae</taxon>
        <taxon>Candidula</taxon>
    </lineage>
</organism>
<sequence length="109" mass="12584">MGKFIKTSGKVVLVLEGWGGGGGGITMMEHEKPYLVVGIERYPRKLTRSEGTKQLKQRYNVDFSFEKSVVNKDIFRDSVPKSNYKTGKNKCLFHSLRLYNLLMRFEFLD</sequence>
<dbReference type="InterPro" id="IPR038655">
    <property type="entry name" value="Ribosomal_eL27_sf"/>
</dbReference>
<gene>
    <name evidence="1" type="ORF">CUNI_LOCUS20731</name>
</gene>
<dbReference type="AlphaFoldDB" id="A0A8S4A035"/>
<protein>
    <submittedName>
        <fullName evidence="1">Uncharacterized protein</fullName>
    </submittedName>
</protein>